<dbReference type="InterPro" id="IPR013096">
    <property type="entry name" value="Cupin_2"/>
</dbReference>
<dbReference type="InterPro" id="IPR010559">
    <property type="entry name" value="Sig_transdc_His_kin_internal"/>
</dbReference>
<evidence type="ECO:0000256" key="7">
    <source>
        <dbReference type="ARBA" id="ARBA00022777"/>
    </source>
</evidence>
<evidence type="ECO:0000256" key="8">
    <source>
        <dbReference type="ARBA" id="ARBA00022840"/>
    </source>
</evidence>
<reference evidence="16" key="1">
    <citation type="submission" date="2014-07" db="EMBL/GenBank/DDBJ databases">
        <authorList>
            <person name="Monot Marc"/>
        </authorList>
    </citation>
    <scope>NUCLEOTIDE SEQUENCE</scope>
    <source>
        <strain evidence="16">7032989</strain>
        <strain evidence="15">7032994</strain>
    </source>
</reference>
<keyword evidence="6" id="KW-0547">Nucleotide-binding</keyword>
<keyword evidence="2" id="KW-1003">Cell membrane</keyword>
<dbReference type="InterPro" id="IPR050640">
    <property type="entry name" value="Bact_2-comp_sensor_kinase"/>
</dbReference>
<keyword evidence="5" id="KW-0812">Transmembrane</keyword>
<dbReference type="EMBL" id="LK932849">
    <property type="protein sequence ID" value="CDS95187.1"/>
    <property type="molecule type" value="Genomic_DNA"/>
</dbReference>
<dbReference type="Gene3D" id="2.60.120.10">
    <property type="entry name" value="Jelly Rolls"/>
    <property type="match status" value="1"/>
</dbReference>
<dbReference type="InterPro" id="IPR036890">
    <property type="entry name" value="HATPase_C_sf"/>
</dbReference>
<dbReference type="Gene3D" id="3.30.565.10">
    <property type="entry name" value="Histidine kinase-like ATPase, C-terminal domain"/>
    <property type="match status" value="1"/>
</dbReference>
<dbReference type="InterPro" id="IPR014710">
    <property type="entry name" value="RmlC-like_jellyroll"/>
</dbReference>
<evidence type="ECO:0000256" key="6">
    <source>
        <dbReference type="ARBA" id="ARBA00022741"/>
    </source>
</evidence>
<dbReference type="Pfam" id="PF07883">
    <property type="entry name" value="Cupin_2"/>
    <property type="match status" value="1"/>
</dbReference>
<dbReference type="GO" id="GO:0000155">
    <property type="term" value="F:phosphorelay sensor kinase activity"/>
    <property type="evidence" value="ECO:0007669"/>
    <property type="project" value="InterPro"/>
</dbReference>
<sequence>MKIQNTEWGYIEWKHTYDENNPKQAMNIYIAVTMPGKKHFNHVHYGQEQMIYILEGEGLYIINGVWKPFYQGMIFYIESGSTHETINTGDREIKELIVSNNVDDVGESEVIDINPNNYLKKTLINYSESTLNLYAAVESIRGQFIDPFKIPLIIYDDSWNIVLKNPYFPLFCFEKCNPMKFPQNCDCMNQKSSNQFVCEYGITIYNIPILYKSNSIGVIRGGYVLLSDLNLDTEHNNLYDIPEGAARSIKRLLKQISKNIINFCSFNDIRKDLQEKEKTIARTYHYGEQLEMNLKVAQDMVTNLRINHHFLFNTLNSMASIALDDGSYDLYSAIIDLSRMFRYTMRSDLRFVELESEILYIKNYLNLQKLRYGDALKVKYLILEKLYNLSVPFNFIQPIVENAFTHGFRDIDTEKRIEIIARLDSQYAIIEIHNNGTILDGNNIDKIKAGIRSNNGHGLSLIYTKFTSAYGNNFDMDIKSSDNEGTYIMIKIPIENYKEYV</sequence>
<dbReference type="GO" id="GO:0005524">
    <property type="term" value="F:ATP binding"/>
    <property type="evidence" value="ECO:0007669"/>
    <property type="project" value="UniProtKB-KW"/>
</dbReference>
<evidence type="ECO:0000259" key="13">
    <source>
        <dbReference type="Pfam" id="PF07883"/>
    </source>
</evidence>
<proteinExistence type="predicted"/>
<dbReference type="InterPro" id="IPR011051">
    <property type="entry name" value="RmlC_Cupin_sf"/>
</dbReference>
<keyword evidence="8" id="KW-0067">ATP-binding</keyword>
<evidence type="ECO:0000313" key="14">
    <source>
        <dbReference type="EMBL" id="CDS88597.1"/>
    </source>
</evidence>
<comment type="subcellular location">
    <subcellularLocation>
        <location evidence="1">Cell membrane</location>
        <topology evidence="1">Multi-pass membrane protein</topology>
    </subcellularLocation>
</comment>
<name>A0A069AS43_CLODI</name>
<feature type="domain" description="Signal transduction histidine kinase internal region" evidence="12">
    <location>
        <begin position="303"/>
        <end position="376"/>
    </location>
</feature>
<keyword evidence="11" id="KW-0472">Membrane</keyword>
<dbReference type="PANTHER" id="PTHR34220:SF11">
    <property type="entry name" value="SENSOR PROTEIN KINASE HPTS"/>
    <property type="match status" value="1"/>
</dbReference>
<evidence type="ECO:0000256" key="9">
    <source>
        <dbReference type="ARBA" id="ARBA00022989"/>
    </source>
</evidence>
<keyword evidence="4" id="KW-0808">Transferase</keyword>
<dbReference type="SUPFAM" id="SSF55874">
    <property type="entry name" value="ATPase domain of HSP90 chaperone/DNA topoisomerase II/histidine kinase"/>
    <property type="match status" value="1"/>
</dbReference>
<evidence type="ECO:0000256" key="10">
    <source>
        <dbReference type="ARBA" id="ARBA00023012"/>
    </source>
</evidence>
<keyword evidence="10" id="KW-0902">Two-component regulatory system</keyword>
<dbReference type="CDD" id="cd02208">
    <property type="entry name" value="cupin_RmlC-like"/>
    <property type="match status" value="1"/>
</dbReference>
<evidence type="ECO:0000256" key="4">
    <source>
        <dbReference type="ARBA" id="ARBA00022679"/>
    </source>
</evidence>
<evidence type="ECO:0000256" key="5">
    <source>
        <dbReference type="ARBA" id="ARBA00022692"/>
    </source>
</evidence>
<organism evidence="16">
    <name type="scientific">Clostridioides difficile</name>
    <name type="common">Peptoclostridium difficile</name>
    <dbReference type="NCBI Taxonomy" id="1496"/>
    <lineage>
        <taxon>Bacteria</taxon>
        <taxon>Bacillati</taxon>
        <taxon>Bacillota</taxon>
        <taxon>Clostridia</taxon>
        <taxon>Peptostreptococcales</taxon>
        <taxon>Peptostreptococcaceae</taxon>
        <taxon>Clostridioides</taxon>
    </lineage>
</organism>
<gene>
    <name evidence="16" type="ORF">BN1095_20146</name>
    <name evidence="14" type="ORF">BN1096_700058</name>
    <name evidence="15" type="ORF">BN1097_710059</name>
</gene>
<keyword evidence="7 16" id="KW-0418">Kinase</keyword>
<evidence type="ECO:0000256" key="2">
    <source>
        <dbReference type="ARBA" id="ARBA00022475"/>
    </source>
</evidence>
<dbReference type="SUPFAM" id="SSF51182">
    <property type="entry name" value="RmlC-like cupins"/>
    <property type="match status" value="1"/>
</dbReference>
<accession>A0A069AS43</accession>
<dbReference type="GO" id="GO:0005886">
    <property type="term" value="C:plasma membrane"/>
    <property type="evidence" value="ECO:0007669"/>
    <property type="project" value="UniProtKB-SubCell"/>
</dbReference>
<evidence type="ECO:0000256" key="1">
    <source>
        <dbReference type="ARBA" id="ARBA00004651"/>
    </source>
</evidence>
<protein>
    <submittedName>
        <fullName evidence="15">Cupin domain protein</fullName>
    </submittedName>
    <submittedName>
        <fullName evidence="16">Two-component sensor histidine kinase</fullName>
    </submittedName>
</protein>
<evidence type="ECO:0000256" key="11">
    <source>
        <dbReference type="ARBA" id="ARBA00023136"/>
    </source>
</evidence>
<keyword evidence="9" id="KW-1133">Transmembrane helix</keyword>
<dbReference type="RefSeq" id="WP_021367189.1">
    <property type="nucleotide sequence ID" value="NZ_BBYB01000112.1"/>
</dbReference>
<feature type="domain" description="Cupin type-2" evidence="13">
    <location>
        <begin position="34"/>
        <end position="96"/>
    </location>
</feature>
<dbReference type="Pfam" id="PF06580">
    <property type="entry name" value="His_kinase"/>
    <property type="match status" value="1"/>
</dbReference>
<evidence type="ECO:0000313" key="16">
    <source>
        <dbReference type="EMBL" id="CDS95187.1"/>
    </source>
</evidence>
<dbReference type="EMBL" id="LK932525">
    <property type="protein sequence ID" value="CDS88597.1"/>
    <property type="molecule type" value="Genomic_DNA"/>
</dbReference>
<evidence type="ECO:0000259" key="12">
    <source>
        <dbReference type="Pfam" id="PF06580"/>
    </source>
</evidence>
<dbReference type="EMBL" id="LK932411">
    <property type="protein sequence ID" value="CDS89208.1"/>
    <property type="molecule type" value="Genomic_DNA"/>
</dbReference>
<dbReference type="CDD" id="cd16956">
    <property type="entry name" value="HATPase_YehU-like"/>
    <property type="match status" value="1"/>
</dbReference>
<dbReference type="PANTHER" id="PTHR34220">
    <property type="entry name" value="SENSOR HISTIDINE KINASE YPDA"/>
    <property type="match status" value="1"/>
</dbReference>
<keyword evidence="3" id="KW-0597">Phosphoprotein</keyword>
<dbReference type="AlphaFoldDB" id="A0A069AS43"/>
<evidence type="ECO:0000256" key="3">
    <source>
        <dbReference type="ARBA" id="ARBA00022553"/>
    </source>
</evidence>
<evidence type="ECO:0000313" key="15">
    <source>
        <dbReference type="EMBL" id="CDS89208.1"/>
    </source>
</evidence>